<reference evidence="1" key="2">
    <citation type="submission" date="2021-03" db="UniProtKB">
        <authorList>
            <consortium name="EnsemblPlants"/>
        </authorList>
    </citation>
    <scope>IDENTIFICATION</scope>
</reference>
<dbReference type="EMBL" id="UZAU01000265">
    <property type="status" value="NOT_ANNOTATED_CDS"/>
    <property type="molecule type" value="Genomic_DNA"/>
</dbReference>
<accession>A0A803PA35</accession>
<proteinExistence type="predicted"/>
<organism evidence="1 2">
    <name type="scientific">Cannabis sativa</name>
    <name type="common">Hemp</name>
    <name type="synonym">Marijuana</name>
    <dbReference type="NCBI Taxonomy" id="3483"/>
    <lineage>
        <taxon>Eukaryota</taxon>
        <taxon>Viridiplantae</taxon>
        <taxon>Streptophyta</taxon>
        <taxon>Embryophyta</taxon>
        <taxon>Tracheophyta</taxon>
        <taxon>Spermatophyta</taxon>
        <taxon>Magnoliopsida</taxon>
        <taxon>eudicotyledons</taxon>
        <taxon>Gunneridae</taxon>
        <taxon>Pentapetalae</taxon>
        <taxon>rosids</taxon>
        <taxon>fabids</taxon>
        <taxon>Rosales</taxon>
        <taxon>Cannabaceae</taxon>
        <taxon>Cannabis</taxon>
    </lineage>
</organism>
<dbReference type="EnsemblPlants" id="evm.model.03.715">
    <property type="protein sequence ID" value="cds.evm.model.03.715"/>
    <property type="gene ID" value="evm.TU.03.715"/>
</dbReference>
<evidence type="ECO:0000313" key="2">
    <source>
        <dbReference type="Proteomes" id="UP000596661"/>
    </source>
</evidence>
<dbReference type="Gramene" id="evm.model.03.715">
    <property type="protein sequence ID" value="cds.evm.model.03.715"/>
    <property type="gene ID" value="evm.TU.03.715"/>
</dbReference>
<sequence>MSHPSSETYFSKLVTPEYNNCFSSPYVPKNIKSQFKLEMKDSKNEDLLIDSTQGDTGDHCRRSSQEIFEDFESKFRGPSQADKKSEKKVIPVSVVMDFTKEPNWPKTQACKRRPLDQPISGVDKFLEARNEVSAVGNGIF</sequence>
<name>A0A803PA35_CANSA</name>
<protein>
    <submittedName>
        <fullName evidence="1">Uncharacterized protein</fullName>
    </submittedName>
</protein>
<evidence type="ECO:0000313" key="1">
    <source>
        <dbReference type="EnsemblPlants" id="cds.evm.model.03.715"/>
    </source>
</evidence>
<dbReference type="Proteomes" id="UP000596661">
    <property type="component" value="Chromosome 3"/>
</dbReference>
<reference evidence="1" key="1">
    <citation type="submission" date="2018-11" db="EMBL/GenBank/DDBJ databases">
        <authorList>
            <person name="Grassa J C."/>
        </authorList>
    </citation>
    <scope>NUCLEOTIDE SEQUENCE [LARGE SCALE GENOMIC DNA]</scope>
</reference>
<keyword evidence="2" id="KW-1185">Reference proteome</keyword>
<dbReference type="AlphaFoldDB" id="A0A803PA35"/>